<gene>
    <name evidence="1" type="ORF">DN730_07920</name>
</gene>
<dbReference type="AlphaFoldDB" id="A0A370U9A5"/>
<reference evidence="1 2" key="1">
    <citation type="submission" date="2018-06" db="EMBL/GenBank/DDBJ databases">
        <title>Marinomonas sp. YLB-05 draft genome sequence.</title>
        <authorList>
            <person name="Yu L."/>
            <person name="Tang X."/>
        </authorList>
    </citation>
    <scope>NUCLEOTIDE SEQUENCE [LARGE SCALE GENOMIC DNA]</scope>
    <source>
        <strain evidence="1 2">YLB-05</strain>
    </source>
</reference>
<protein>
    <submittedName>
        <fullName evidence="1">Uncharacterized protein</fullName>
    </submittedName>
</protein>
<evidence type="ECO:0000313" key="1">
    <source>
        <dbReference type="EMBL" id="RDL44323.1"/>
    </source>
</evidence>
<organism evidence="1 2">
    <name type="scientific">Marinomonas piezotolerans</name>
    <dbReference type="NCBI Taxonomy" id="2213058"/>
    <lineage>
        <taxon>Bacteria</taxon>
        <taxon>Pseudomonadati</taxon>
        <taxon>Pseudomonadota</taxon>
        <taxon>Gammaproteobacteria</taxon>
        <taxon>Oceanospirillales</taxon>
        <taxon>Oceanospirillaceae</taxon>
        <taxon>Marinomonas</taxon>
    </lineage>
</organism>
<dbReference type="OrthoDB" id="9831508at2"/>
<sequence length="121" mass="13719">MSIEIEVITTKKKLNKSIVKQLKPASIGDMLQAVNVNREGYHIRDLGSGYPSQVAVFKGINEWCILGLRDWRSSGDLDISAKPLKGRGISYRKFKTTEERDAWIEAYNNAKELCLKVHLIL</sequence>
<accession>A0A370U9A5</accession>
<dbReference type="EMBL" id="QKRA01000003">
    <property type="protein sequence ID" value="RDL44323.1"/>
    <property type="molecule type" value="Genomic_DNA"/>
</dbReference>
<proteinExistence type="predicted"/>
<evidence type="ECO:0000313" key="2">
    <source>
        <dbReference type="Proteomes" id="UP000254326"/>
    </source>
</evidence>
<dbReference type="Proteomes" id="UP000254326">
    <property type="component" value="Unassembled WGS sequence"/>
</dbReference>
<keyword evidence="2" id="KW-1185">Reference proteome</keyword>
<name>A0A370U9A5_9GAMM</name>
<comment type="caution">
    <text evidence="1">The sequence shown here is derived from an EMBL/GenBank/DDBJ whole genome shotgun (WGS) entry which is preliminary data.</text>
</comment>
<dbReference type="RefSeq" id="WP_115467586.1">
    <property type="nucleotide sequence ID" value="NZ_QKRA01000003.1"/>
</dbReference>